<reference evidence="2" key="2">
    <citation type="journal article" date="2018" name="Mol. Plant Microbe Interact.">
        <title>Genome sequence resources for the wheat stripe rust pathogen (Puccinia striiformis f. sp. tritici) and the barley stripe rust pathogen (Puccinia striiformis f. sp. hordei).</title>
        <authorList>
            <person name="Xia C."/>
            <person name="Wang M."/>
            <person name="Yin C."/>
            <person name="Cornejo O.E."/>
            <person name="Hulbert S.H."/>
            <person name="Chen X."/>
        </authorList>
    </citation>
    <scope>NUCLEOTIDE SEQUENCE [LARGE SCALE GENOMIC DNA]</scope>
    <source>
        <strain evidence="2">93-210</strain>
    </source>
</reference>
<keyword evidence="2" id="KW-1185">Reference proteome</keyword>
<name>A0ACC0EKM9_9BASI</name>
<reference evidence="2" key="1">
    <citation type="journal article" date="2018" name="BMC Genomics">
        <title>Genomic insights into host adaptation between the wheat stripe rust pathogen (Puccinia striiformis f. sp. tritici) and the barley stripe rust pathogen (Puccinia striiformis f. sp. hordei).</title>
        <authorList>
            <person name="Xia C."/>
            <person name="Wang M."/>
            <person name="Yin C."/>
            <person name="Cornejo O.E."/>
            <person name="Hulbert S.H."/>
            <person name="Chen X."/>
        </authorList>
    </citation>
    <scope>NUCLEOTIDE SEQUENCE [LARGE SCALE GENOMIC DNA]</scope>
    <source>
        <strain evidence="2">93-210</strain>
    </source>
</reference>
<evidence type="ECO:0000313" key="2">
    <source>
        <dbReference type="Proteomes" id="UP001060170"/>
    </source>
</evidence>
<comment type="caution">
    <text evidence="1">The sequence shown here is derived from an EMBL/GenBank/DDBJ whole genome shotgun (WGS) entry which is preliminary data.</text>
</comment>
<reference evidence="1 2" key="3">
    <citation type="journal article" date="2022" name="Microbiol. Spectr.">
        <title>Folding features and dynamics of 3D genome architecture in plant fungal pathogens.</title>
        <authorList>
            <person name="Xia C."/>
        </authorList>
    </citation>
    <scope>NUCLEOTIDE SEQUENCE [LARGE SCALE GENOMIC DNA]</scope>
    <source>
        <strain evidence="1 2">93-210</strain>
    </source>
</reference>
<dbReference type="Proteomes" id="UP001060170">
    <property type="component" value="Chromosome 5"/>
</dbReference>
<sequence length="204" mass="22911">MSSTSDDFFSSGIPLDSSGQPLDDHNNTSTIIKAATTVSLILIGLALIFTILKVTTWMRAQSEYSRLRAVKARILHLEHLDLSNHHQRHILTQTNLSNTLPESLASQAHRIQATDQGKKKLRNLFDIQEYEGTPVSTKLPFLFSSLSFTYIQLSPVGLITQSYTLLKSVTGLEYYVNLDRQLFQPITVTPALIHIRINLAEKYA</sequence>
<accession>A0ACC0EKM9</accession>
<protein>
    <submittedName>
        <fullName evidence="1">Uncharacterized protein</fullName>
    </submittedName>
</protein>
<organism evidence="1 2">
    <name type="scientific">Puccinia striiformis f. sp. tritici</name>
    <dbReference type="NCBI Taxonomy" id="168172"/>
    <lineage>
        <taxon>Eukaryota</taxon>
        <taxon>Fungi</taxon>
        <taxon>Dikarya</taxon>
        <taxon>Basidiomycota</taxon>
        <taxon>Pucciniomycotina</taxon>
        <taxon>Pucciniomycetes</taxon>
        <taxon>Pucciniales</taxon>
        <taxon>Pucciniaceae</taxon>
        <taxon>Puccinia</taxon>
    </lineage>
</organism>
<evidence type="ECO:0000313" key="1">
    <source>
        <dbReference type="EMBL" id="KAI7954471.1"/>
    </source>
</evidence>
<gene>
    <name evidence="1" type="ORF">MJO28_004871</name>
</gene>
<dbReference type="EMBL" id="CM045869">
    <property type="protein sequence ID" value="KAI7954471.1"/>
    <property type="molecule type" value="Genomic_DNA"/>
</dbReference>
<proteinExistence type="predicted"/>